<evidence type="ECO:0000313" key="1">
    <source>
        <dbReference type="EMBL" id="MDR7151659.1"/>
    </source>
</evidence>
<protein>
    <submittedName>
        <fullName evidence="1">Uncharacterized protein</fullName>
    </submittedName>
</protein>
<reference evidence="1 2" key="1">
    <citation type="submission" date="2023-07" db="EMBL/GenBank/DDBJ databases">
        <title>Sorghum-associated microbial communities from plants grown in Nebraska, USA.</title>
        <authorList>
            <person name="Schachtman D."/>
        </authorList>
    </citation>
    <scope>NUCLEOTIDE SEQUENCE [LARGE SCALE GENOMIC DNA]</scope>
    <source>
        <strain evidence="1 2">4249</strain>
    </source>
</reference>
<keyword evidence="2" id="KW-1185">Reference proteome</keyword>
<comment type="caution">
    <text evidence="1">The sequence shown here is derived from an EMBL/GenBank/DDBJ whole genome shotgun (WGS) entry which is preliminary data.</text>
</comment>
<gene>
    <name evidence="1" type="ORF">J2W49_003635</name>
</gene>
<evidence type="ECO:0000313" key="2">
    <source>
        <dbReference type="Proteomes" id="UP001265700"/>
    </source>
</evidence>
<dbReference type="RefSeq" id="WP_310319443.1">
    <property type="nucleotide sequence ID" value="NZ_JAVDWU010000008.1"/>
</dbReference>
<dbReference type="Proteomes" id="UP001265700">
    <property type="component" value="Unassembled WGS sequence"/>
</dbReference>
<name>A0ABU1WRI0_9BURK</name>
<proteinExistence type="predicted"/>
<organism evidence="1 2">
    <name type="scientific">Hydrogenophaga palleronii</name>
    <dbReference type="NCBI Taxonomy" id="65655"/>
    <lineage>
        <taxon>Bacteria</taxon>
        <taxon>Pseudomonadati</taxon>
        <taxon>Pseudomonadota</taxon>
        <taxon>Betaproteobacteria</taxon>
        <taxon>Burkholderiales</taxon>
        <taxon>Comamonadaceae</taxon>
        <taxon>Hydrogenophaga</taxon>
    </lineage>
</organism>
<sequence>MTEKIRFEIPDWVDEDDFEKYFKDNIDEYTDALDQSANSHDDRSQVDEITLESIDLYPDSVTVYYNVEISAYHGCRDVNYAETDERDVTGSREGRVFIFDKHVYPAPRTPFEEF</sequence>
<accession>A0ABU1WRI0</accession>
<dbReference type="EMBL" id="JAVDWU010000008">
    <property type="protein sequence ID" value="MDR7151659.1"/>
    <property type="molecule type" value="Genomic_DNA"/>
</dbReference>